<evidence type="ECO:0000256" key="8">
    <source>
        <dbReference type="ARBA" id="ARBA00023170"/>
    </source>
</evidence>
<feature type="domain" description="Fibronectin type-III" evidence="15">
    <location>
        <begin position="216"/>
        <end position="316"/>
    </location>
</feature>
<reference evidence="18" key="1">
    <citation type="submission" date="2018-12" db="EMBL/GenBank/DDBJ databases">
        <authorList>
            <person name="Yazar S."/>
        </authorList>
    </citation>
    <scope>NUCLEOTIDE SEQUENCE [LARGE SCALE GENOMIC DNA]</scope>
</reference>
<evidence type="ECO:0000313" key="17">
    <source>
        <dbReference type="Ensembl" id="ENSVURP00010029067.1"/>
    </source>
</evidence>
<sequence length="466" mass="52041">MLSVILVLLAVPFLALGDQLVPEGCPRLDVPGDKLSQVLGAPATLTCLGGESEPNGTIHWKLDDKPIGPQLGQREMVGGKLLLKSVHYSDSGNYTCYLDGRPVKTLPLLVVDPPEEPECSCRRKSFTSGVCCEWSFQRKPSPQTKAVLVVRQVQKEETFQRPCHYLQESQKFSCHLNLGEDDDSLYLAVLCVDNGVVRKSSKAYRFKGFEVLQPDPPTNITVTAVNKSPHWLNVTWKDPPSWNSIYYRLQFELRYRAEKSKAYTVIQRKDQHSLIISDALRGMRHVVQIRAREEFDHGRWSEWSKEIVGIPWTEPKNFAAGTELFIFTQVPTTSDDYNESLSRENPEGIANTLPVPGSSHSPYTFLLAGGSLVLGMVLFVGIILRYRKKSKLTALKEGKPNVLPPYSLGPLVPEKPQSTTVLVPFISPSESASSSEPTNAPGHSGKDIVDLQSPYDITNRDYFFPR</sequence>
<evidence type="ECO:0000256" key="2">
    <source>
        <dbReference type="ARBA" id="ARBA00010890"/>
    </source>
</evidence>
<evidence type="ECO:0000256" key="7">
    <source>
        <dbReference type="ARBA" id="ARBA00023157"/>
    </source>
</evidence>
<dbReference type="Proteomes" id="UP000314987">
    <property type="component" value="Unassembled WGS sequence"/>
</dbReference>
<evidence type="ECO:0000256" key="5">
    <source>
        <dbReference type="ARBA" id="ARBA00022989"/>
    </source>
</evidence>
<evidence type="ECO:0000313" key="16">
    <source>
        <dbReference type="Ensembl" id="ENSVURP00010020874.1"/>
    </source>
</evidence>
<dbReference type="GeneTree" id="ENSGT00940000161919"/>
<dbReference type="InterPro" id="IPR003599">
    <property type="entry name" value="Ig_sub"/>
</dbReference>
<keyword evidence="3 12" id="KW-0812">Transmembrane</keyword>
<evidence type="ECO:0000256" key="11">
    <source>
        <dbReference type="SAM" id="MobiDB-lite"/>
    </source>
</evidence>
<evidence type="ECO:0000259" key="15">
    <source>
        <dbReference type="PROSITE" id="PS50853"/>
    </source>
</evidence>
<dbReference type="CDD" id="cd00063">
    <property type="entry name" value="FN3"/>
    <property type="match status" value="1"/>
</dbReference>
<dbReference type="Pfam" id="PF09240">
    <property type="entry name" value="IL6Ra-bind"/>
    <property type="match status" value="1"/>
</dbReference>
<keyword evidence="4 13" id="KW-0732">Signal</keyword>
<keyword evidence="7" id="KW-1015">Disulfide bond</keyword>
<evidence type="ECO:0000256" key="13">
    <source>
        <dbReference type="SAM" id="SignalP"/>
    </source>
</evidence>
<evidence type="ECO:0000256" key="12">
    <source>
        <dbReference type="SAM" id="Phobius"/>
    </source>
</evidence>
<feature type="signal peptide" evidence="13">
    <location>
        <begin position="1"/>
        <end position="17"/>
    </location>
</feature>
<dbReference type="InterPro" id="IPR003961">
    <property type="entry name" value="FN3_dom"/>
</dbReference>
<dbReference type="PROSITE" id="PS01354">
    <property type="entry name" value="HEMATOPO_REC_L_F3"/>
    <property type="match status" value="1"/>
</dbReference>
<name>A0A4X2M6J9_VOMUR</name>
<dbReference type="InterPro" id="IPR013783">
    <property type="entry name" value="Ig-like_fold"/>
</dbReference>
<dbReference type="SUPFAM" id="SSF48726">
    <property type="entry name" value="Immunoglobulin"/>
    <property type="match status" value="1"/>
</dbReference>
<dbReference type="InterPro" id="IPR003530">
    <property type="entry name" value="Hematopoietin_rcpt_L_F3_CS"/>
</dbReference>
<dbReference type="AlphaFoldDB" id="A0A4X2M6J9"/>
<dbReference type="PANTHER" id="PTHR23037:SF35">
    <property type="entry name" value="FIBRONECTIN TYPE-III DOMAIN-CONTAINING PROTEIN"/>
    <property type="match status" value="1"/>
</dbReference>
<keyword evidence="9" id="KW-0325">Glycoprotein</keyword>
<evidence type="ECO:0000256" key="6">
    <source>
        <dbReference type="ARBA" id="ARBA00023136"/>
    </source>
</evidence>
<organism evidence="17 18">
    <name type="scientific">Vombatus ursinus</name>
    <name type="common">Common wombat</name>
    <dbReference type="NCBI Taxonomy" id="29139"/>
    <lineage>
        <taxon>Eukaryota</taxon>
        <taxon>Metazoa</taxon>
        <taxon>Chordata</taxon>
        <taxon>Craniata</taxon>
        <taxon>Vertebrata</taxon>
        <taxon>Euteleostomi</taxon>
        <taxon>Mammalia</taxon>
        <taxon>Metatheria</taxon>
        <taxon>Diprotodontia</taxon>
        <taxon>Vombatidae</taxon>
        <taxon>Vombatus</taxon>
    </lineage>
</organism>
<feature type="region of interest" description="Disordered" evidence="11">
    <location>
        <begin position="428"/>
        <end position="450"/>
    </location>
</feature>
<dbReference type="Ensembl" id="ENSVURT00010023764.1">
    <property type="protein sequence ID" value="ENSVURP00010020874.1"/>
    <property type="gene ID" value="ENSVURG00010015971.1"/>
</dbReference>
<evidence type="ECO:0000256" key="9">
    <source>
        <dbReference type="ARBA" id="ARBA00023180"/>
    </source>
</evidence>
<reference evidence="17" key="2">
    <citation type="submission" date="2025-05" db="UniProtKB">
        <authorList>
            <consortium name="Ensembl"/>
        </authorList>
    </citation>
    <scope>IDENTIFICATION</scope>
</reference>
<keyword evidence="8" id="KW-0675">Receptor</keyword>
<dbReference type="InterPro" id="IPR003598">
    <property type="entry name" value="Ig_sub2"/>
</dbReference>
<dbReference type="Pfam" id="PF13927">
    <property type="entry name" value="Ig_3"/>
    <property type="match status" value="1"/>
</dbReference>
<keyword evidence="5 12" id="KW-1133">Transmembrane helix</keyword>
<dbReference type="Gene3D" id="2.60.40.10">
    <property type="entry name" value="Immunoglobulins"/>
    <property type="match status" value="3"/>
</dbReference>
<dbReference type="STRING" id="29139.ENSVURP00010020874"/>
<dbReference type="SMART" id="SM00060">
    <property type="entry name" value="FN3"/>
    <property type="match status" value="1"/>
</dbReference>
<dbReference type="FunFam" id="2.60.40.10:FF:000136">
    <property type="entry name" value="Ciliary neurotrophic factor receptor alpha"/>
    <property type="match status" value="1"/>
</dbReference>
<dbReference type="OrthoDB" id="8634471at2759"/>
<keyword evidence="10" id="KW-0393">Immunoglobulin domain</keyword>
<evidence type="ECO:0000256" key="3">
    <source>
        <dbReference type="ARBA" id="ARBA00022692"/>
    </source>
</evidence>
<evidence type="ECO:0000256" key="10">
    <source>
        <dbReference type="ARBA" id="ARBA00023319"/>
    </source>
</evidence>
<dbReference type="GO" id="GO:0004896">
    <property type="term" value="F:cytokine receptor activity"/>
    <property type="evidence" value="ECO:0007669"/>
    <property type="project" value="InterPro"/>
</dbReference>
<evidence type="ECO:0008006" key="19">
    <source>
        <dbReference type="Google" id="ProtNLM"/>
    </source>
</evidence>
<dbReference type="Pfam" id="PF00041">
    <property type="entry name" value="fn3"/>
    <property type="match status" value="1"/>
</dbReference>
<dbReference type="GeneID" id="114049655"/>
<comment type="similarity">
    <text evidence="2">Belongs to the type I cytokine receptor family. Type 3 subfamily.</text>
</comment>
<feature type="domain" description="Ig-like" evidence="14">
    <location>
        <begin position="26"/>
        <end position="96"/>
    </location>
</feature>
<evidence type="ECO:0000313" key="18">
    <source>
        <dbReference type="Proteomes" id="UP000314987"/>
    </source>
</evidence>
<dbReference type="InterPro" id="IPR036179">
    <property type="entry name" value="Ig-like_dom_sf"/>
</dbReference>
<keyword evidence="18" id="KW-1185">Reference proteome</keyword>
<proteinExistence type="inferred from homology"/>
<evidence type="ECO:0000256" key="1">
    <source>
        <dbReference type="ARBA" id="ARBA00004479"/>
    </source>
</evidence>
<dbReference type="InterPro" id="IPR036116">
    <property type="entry name" value="FN3_sf"/>
</dbReference>
<dbReference type="SMART" id="SM00409">
    <property type="entry name" value="IG"/>
    <property type="match status" value="1"/>
</dbReference>
<dbReference type="PANTHER" id="PTHR23037">
    <property type="entry name" value="CYTOKINE RECEPTOR"/>
    <property type="match status" value="1"/>
</dbReference>
<dbReference type="OMA" id="IIHDAWR"/>
<evidence type="ECO:0000259" key="14">
    <source>
        <dbReference type="PROSITE" id="PS50835"/>
    </source>
</evidence>
<comment type="subcellular location">
    <subcellularLocation>
        <location evidence="1">Membrane</location>
        <topology evidence="1">Single-pass type I membrane protein</topology>
    </subcellularLocation>
</comment>
<feature type="transmembrane region" description="Helical" evidence="12">
    <location>
        <begin position="363"/>
        <end position="386"/>
    </location>
</feature>
<dbReference type="Ensembl" id="ENSVURT00010033121.1">
    <property type="protein sequence ID" value="ENSVURP00010029067.1"/>
    <property type="gene ID" value="ENSVURG00010022267.1"/>
</dbReference>
<dbReference type="RefSeq" id="XP_027726735.1">
    <property type="nucleotide sequence ID" value="XM_027870934.1"/>
</dbReference>
<feature type="compositionally biased region" description="Low complexity" evidence="11">
    <location>
        <begin position="428"/>
        <end position="437"/>
    </location>
</feature>
<feature type="chain" id="PRO_5044616174" description="Interleukin 6 receptor" evidence="13">
    <location>
        <begin position="18"/>
        <end position="466"/>
    </location>
</feature>
<dbReference type="SMART" id="SM00408">
    <property type="entry name" value="IGc2"/>
    <property type="match status" value="1"/>
</dbReference>
<gene>
    <name evidence="17" type="primary">LOC114049655</name>
    <name evidence="16" type="synonym">LOC114049654</name>
</gene>
<keyword evidence="6 12" id="KW-0472">Membrane</keyword>
<dbReference type="InterPro" id="IPR015321">
    <property type="entry name" value="TypeI_recpt_CBD"/>
</dbReference>
<dbReference type="SUPFAM" id="SSF49265">
    <property type="entry name" value="Fibronectin type III"/>
    <property type="match status" value="2"/>
</dbReference>
<dbReference type="GO" id="GO:0009897">
    <property type="term" value="C:external side of plasma membrane"/>
    <property type="evidence" value="ECO:0007669"/>
    <property type="project" value="TreeGrafter"/>
</dbReference>
<dbReference type="InterPro" id="IPR007110">
    <property type="entry name" value="Ig-like_dom"/>
</dbReference>
<dbReference type="PROSITE" id="PS50853">
    <property type="entry name" value="FN3"/>
    <property type="match status" value="1"/>
</dbReference>
<accession>A0A4X2M6J9</accession>
<dbReference type="PROSITE" id="PS50835">
    <property type="entry name" value="IG_LIKE"/>
    <property type="match status" value="1"/>
</dbReference>
<protein>
    <recommendedName>
        <fullName evidence="19">Interleukin 6 receptor</fullName>
    </recommendedName>
</protein>
<evidence type="ECO:0000256" key="4">
    <source>
        <dbReference type="ARBA" id="ARBA00022729"/>
    </source>
</evidence>